<dbReference type="InterPro" id="IPR026832">
    <property type="entry name" value="Asteroid"/>
</dbReference>
<feature type="domain" description="Asteroid" evidence="3">
    <location>
        <begin position="108"/>
        <end position="198"/>
    </location>
</feature>
<evidence type="ECO:0000256" key="2">
    <source>
        <dbReference type="SAM" id="MobiDB-lite"/>
    </source>
</evidence>
<evidence type="ECO:0000256" key="1">
    <source>
        <dbReference type="ARBA" id="ARBA00007398"/>
    </source>
</evidence>
<dbReference type="SUPFAM" id="SSF88723">
    <property type="entry name" value="PIN domain-like"/>
    <property type="match status" value="1"/>
</dbReference>
<reference evidence="4" key="1">
    <citation type="submission" date="2022-11" db="EMBL/GenBank/DDBJ databases">
        <title>Centuries of genome instability and evolution in soft-shell clam transmissible cancer (bioRxiv).</title>
        <authorList>
            <person name="Hart S.F.M."/>
            <person name="Yonemitsu M.A."/>
            <person name="Giersch R.M."/>
            <person name="Beal B.F."/>
            <person name="Arriagada G."/>
            <person name="Davis B.W."/>
            <person name="Ostrander E.A."/>
            <person name="Goff S.P."/>
            <person name="Metzger M.J."/>
        </authorList>
    </citation>
    <scope>NUCLEOTIDE SEQUENCE</scope>
    <source>
        <strain evidence="4">MELC-2E11</strain>
        <tissue evidence="4">Siphon/mantle</tissue>
    </source>
</reference>
<proteinExistence type="inferred from homology"/>
<dbReference type="InterPro" id="IPR039436">
    <property type="entry name" value="Asteroid_dom"/>
</dbReference>
<accession>A0ABY7ES17</accession>
<evidence type="ECO:0000259" key="3">
    <source>
        <dbReference type="Pfam" id="PF12813"/>
    </source>
</evidence>
<evidence type="ECO:0000313" key="4">
    <source>
        <dbReference type="EMBL" id="WAR11924.1"/>
    </source>
</evidence>
<organism evidence="4 5">
    <name type="scientific">Mya arenaria</name>
    <name type="common">Soft-shell clam</name>
    <dbReference type="NCBI Taxonomy" id="6604"/>
    <lineage>
        <taxon>Eukaryota</taxon>
        <taxon>Metazoa</taxon>
        <taxon>Spiralia</taxon>
        <taxon>Lophotrochozoa</taxon>
        <taxon>Mollusca</taxon>
        <taxon>Bivalvia</taxon>
        <taxon>Autobranchia</taxon>
        <taxon>Heteroconchia</taxon>
        <taxon>Euheterodonta</taxon>
        <taxon>Imparidentia</taxon>
        <taxon>Neoheterodontei</taxon>
        <taxon>Myida</taxon>
        <taxon>Myoidea</taxon>
        <taxon>Myidae</taxon>
        <taxon>Mya</taxon>
    </lineage>
</organism>
<protein>
    <submittedName>
        <fullName evidence="4">ASTE1-like protein</fullName>
    </submittedName>
</protein>
<dbReference type="PANTHER" id="PTHR15665:SF1">
    <property type="entry name" value="PROTEIN ASTEROID HOMOLOG 1"/>
    <property type="match status" value="1"/>
</dbReference>
<dbReference type="EMBL" id="CP111019">
    <property type="protein sequence ID" value="WAR11924.1"/>
    <property type="molecule type" value="Genomic_DNA"/>
</dbReference>
<dbReference type="Proteomes" id="UP001164746">
    <property type="component" value="Chromosome 8"/>
</dbReference>
<dbReference type="PANTHER" id="PTHR15665">
    <property type="entry name" value="ASTEROID PROTEIN"/>
    <property type="match status" value="1"/>
</dbReference>
<feature type="region of interest" description="Disordered" evidence="2">
    <location>
        <begin position="705"/>
        <end position="751"/>
    </location>
</feature>
<feature type="compositionally biased region" description="Basic residues" evidence="2">
    <location>
        <begin position="714"/>
        <end position="729"/>
    </location>
</feature>
<dbReference type="Gene3D" id="3.40.50.1010">
    <property type="entry name" value="5'-nuclease"/>
    <property type="match status" value="1"/>
</dbReference>
<feature type="compositionally biased region" description="Basic and acidic residues" evidence="2">
    <location>
        <begin position="742"/>
        <end position="751"/>
    </location>
</feature>
<gene>
    <name evidence="4" type="ORF">MAR_026104</name>
</gene>
<comment type="similarity">
    <text evidence="1">Belongs to the asteroid family.</text>
</comment>
<evidence type="ECO:0000313" key="5">
    <source>
        <dbReference type="Proteomes" id="UP001164746"/>
    </source>
</evidence>
<sequence>MISNSQTLIARLYGSGYTQGINSQPGLMDQYFNLGSKILYDTRVIIDGSNLYHFLYYHYKVAVQYGGDYDHYARKCKRFFNTLTACNVRPYVVFDGGYDPDDRKLPTVLERMENRRTRAANICIKGRGCILPLLAYETFHLVLKELGIPHVSCVYEADREIAVLANKWKCPVMSNDSDFFVFGMDGGFVPLDYMNLTLCVFNQETEVASVLEPGQKLGKNEYCYIPVKYYNYEMFTKHFKKSDTSFILPLFATLTGNDYINASVLANFYASIHVPKNPSKKGFKFNTQTHMLAVLYWLDSVESWEYAIQHVVGHIKSDEKELVRGMVLTSFHSYMNIDDFSDVEIDIILEAQNVKTGNEIENKDVPKLTDFFKQEIPSWFVKKLRNCEITGFFLQNVVVNHRVIFNCQIEILRELSTYACSRDFRSVIYGVTMNSKRKENEAFKDSRKNSIEEYDRDIKNTKKYYVRPQTSVINDAIVQSLPSISQVPDLDQSERKNILFGALGFNMSTIDVENDSSLTLLGILSYWIGHAQPQVTESHLWSVILSVFVLHIRALQWLEDKRGFGLQPVVPEMLSDVVKAIESASDKEIDNFMKHMEKNRSKPDHSSKNPQEMRVIHGFSQFQACLVDVIYLNQVLLSPVVIPSPGVILNCTFVYNLCRDLETRPKPDFYSEEILTKESPLHRLFLLWKDSVINLCQSASPDSFDYSNRGTSVRTKKKSKSGKAKKGKRDRVVEDAGSNSDSTDKDAETRDELTVNCDVNNRFAMLGLDE</sequence>
<keyword evidence="5" id="KW-1185">Reference proteome</keyword>
<name>A0ABY7ES17_MYAAR</name>
<dbReference type="InterPro" id="IPR029060">
    <property type="entry name" value="PIN-like_dom_sf"/>
</dbReference>
<dbReference type="Pfam" id="PF12813">
    <property type="entry name" value="XPG_I_2"/>
    <property type="match status" value="1"/>
</dbReference>